<accession>A0A381QJ83</accession>
<organism evidence="1">
    <name type="scientific">marine metagenome</name>
    <dbReference type="NCBI Taxonomy" id="408172"/>
    <lineage>
        <taxon>unclassified sequences</taxon>
        <taxon>metagenomes</taxon>
        <taxon>ecological metagenomes</taxon>
    </lineage>
</organism>
<evidence type="ECO:0000313" key="1">
    <source>
        <dbReference type="EMBL" id="SUZ78998.1"/>
    </source>
</evidence>
<protein>
    <submittedName>
        <fullName evidence="1">Uncharacterized protein</fullName>
    </submittedName>
</protein>
<proteinExistence type="predicted"/>
<name>A0A381QJ83_9ZZZZ</name>
<reference evidence="1" key="1">
    <citation type="submission" date="2018-05" db="EMBL/GenBank/DDBJ databases">
        <authorList>
            <person name="Lanie J.A."/>
            <person name="Ng W.-L."/>
            <person name="Kazmierczak K.M."/>
            <person name="Andrzejewski T.M."/>
            <person name="Davidsen T.M."/>
            <person name="Wayne K.J."/>
            <person name="Tettelin H."/>
            <person name="Glass J.I."/>
            <person name="Rusch D."/>
            <person name="Podicherti R."/>
            <person name="Tsui H.-C.T."/>
            <person name="Winkler M.E."/>
        </authorList>
    </citation>
    <scope>NUCLEOTIDE SEQUENCE</scope>
</reference>
<dbReference type="AlphaFoldDB" id="A0A381QJ83"/>
<gene>
    <name evidence="1" type="ORF">METZ01_LOCUS31852</name>
</gene>
<dbReference type="EMBL" id="UINC01001372">
    <property type="protein sequence ID" value="SUZ78998.1"/>
    <property type="molecule type" value="Genomic_DNA"/>
</dbReference>
<sequence>MVGPTQRLVRAVELLGIPSLGVLGKTVEWVLSNTEK</sequence>